<dbReference type="Proteomes" id="UP000013827">
    <property type="component" value="Unassembled WGS sequence"/>
</dbReference>
<dbReference type="GO" id="GO:0032259">
    <property type="term" value="P:methylation"/>
    <property type="evidence" value="ECO:0007669"/>
    <property type="project" value="UniProtKB-KW"/>
</dbReference>
<dbReference type="InterPro" id="IPR013216">
    <property type="entry name" value="Methyltransf_11"/>
</dbReference>
<dbReference type="InterPro" id="IPR029063">
    <property type="entry name" value="SAM-dependent_MTases_sf"/>
</dbReference>
<name>A0A0D3IZU3_EMIH1</name>
<sequence>SWEEAYAAPGQDAPADWLAEYDEVRPLLAAALPGRGSLLELGCGTSPLAAQLYAEGRYERVVAIDGSKTAIAAQRERRAAQCGHATLCTRGLCYEVCDARSTPFADAVFGGAVDKGLLDAALCSEGFDYEAGLLAGEVARLLSDGGVWVSLSLSPPSVVLPLLSSLPHWASLDTQPHPSAAGVFSYVATRAERRPAARLPA</sequence>
<reference evidence="5" key="2">
    <citation type="submission" date="2024-10" db="UniProtKB">
        <authorList>
            <consortium name="EnsemblProtists"/>
        </authorList>
    </citation>
    <scope>IDENTIFICATION</scope>
</reference>
<keyword evidence="3" id="KW-0808">Transferase</keyword>
<evidence type="ECO:0000256" key="2">
    <source>
        <dbReference type="ARBA" id="ARBA00022603"/>
    </source>
</evidence>
<organism evidence="5 6">
    <name type="scientific">Emiliania huxleyi (strain CCMP1516)</name>
    <dbReference type="NCBI Taxonomy" id="280463"/>
    <lineage>
        <taxon>Eukaryota</taxon>
        <taxon>Haptista</taxon>
        <taxon>Haptophyta</taxon>
        <taxon>Prymnesiophyceae</taxon>
        <taxon>Isochrysidales</taxon>
        <taxon>Noelaerhabdaceae</taxon>
        <taxon>Emiliania</taxon>
    </lineage>
</organism>
<comment type="similarity">
    <text evidence="1">Belongs to the methyltransferase superfamily.</text>
</comment>
<dbReference type="PaxDb" id="2903-EOD16778"/>
<accession>A0A0D3IZU3</accession>
<keyword evidence="6" id="KW-1185">Reference proteome</keyword>
<reference evidence="6" key="1">
    <citation type="journal article" date="2013" name="Nature">
        <title>Pan genome of the phytoplankton Emiliania underpins its global distribution.</title>
        <authorList>
            <person name="Read B.A."/>
            <person name="Kegel J."/>
            <person name="Klute M.J."/>
            <person name="Kuo A."/>
            <person name="Lefebvre S.C."/>
            <person name="Maumus F."/>
            <person name="Mayer C."/>
            <person name="Miller J."/>
            <person name="Monier A."/>
            <person name="Salamov A."/>
            <person name="Young J."/>
            <person name="Aguilar M."/>
            <person name="Claverie J.M."/>
            <person name="Frickenhaus S."/>
            <person name="Gonzalez K."/>
            <person name="Herman E.K."/>
            <person name="Lin Y.C."/>
            <person name="Napier J."/>
            <person name="Ogata H."/>
            <person name="Sarno A.F."/>
            <person name="Shmutz J."/>
            <person name="Schroeder D."/>
            <person name="de Vargas C."/>
            <person name="Verret F."/>
            <person name="von Dassow P."/>
            <person name="Valentin K."/>
            <person name="Van de Peer Y."/>
            <person name="Wheeler G."/>
            <person name="Dacks J.B."/>
            <person name="Delwiche C.F."/>
            <person name="Dyhrman S.T."/>
            <person name="Glockner G."/>
            <person name="John U."/>
            <person name="Richards T."/>
            <person name="Worden A.Z."/>
            <person name="Zhang X."/>
            <person name="Grigoriev I.V."/>
            <person name="Allen A.E."/>
            <person name="Bidle K."/>
            <person name="Borodovsky M."/>
            <person name="Bowler C."/>
            <person name="Brownlee C."/>
            <person name="Cock J.M."/>
            <person name="Elias M."/>
            <person name="Gladyshev V.N."/>
            <person name="Groth M."/>
            <person name="Guda C."/>
            <person name="Hadaegh A."/>
            <person name="Iglesias-Rodriguez M.D."/>
            <person name="Jenkins J."/>
            <person name="Jones B.M."/>
            <person name="Lawson T."/>
            <person name="Leese F."/>
            <person name="Lindquist E."/>
            <person name="Lobanov A."/>
            <person name="Lomsadze A."/>
            <person name="Malik S.B."/>
            <person name="Marsh M.E."/>
            <person name="Mackinder L."/>
            <person name="Mock T."/>
            <person name="Mueller-Roeber B."/>
            <person name="Pagarete A."/>
            <person name="Parker M."/>
            <person name="Probert I."/>
            <person name="Quesneville H."/>
            <person name="Raines C."/>
            <person name="Rensing S.A."/>
            <person name="Riano-Pachon D.M."/>
            <person name="Richier S."/>
            <person name="Rokitta S."/>
            <person name="Shiraiwa Y."/>
            <person name="Soanes D.M."/>
            <person name="van der Giezen M."/>
            <person name="Wahlund T.M."/>
            <person name="Williams B."/>
            <person name="Wilson W."/>
            <person name="Wolfe G."/>
            <person name="Wurch L.L."/>
        </authorList>
    </citation>
    <scope>NUCLEOTIDE SEQUENCE</scope>
</reference>
<evidence type="ECO:0000313" key="6">
    <source>
        <dbReference type="Proteomes" id="UP000013827"/>
    </source>
</evidence>
<dbReference type="Pfam" id="PF08241">
    <property type="entry name" value="Methyltransf_11"/>
    <property type="match status" value="1"/>
</dbReference>
<dbReference type="eggNOG" id="KOG2352">
    <property type="taxonomic scope" value="Eukaryota"/>
</dbReference>
<evidence type="ECO:0000259" key="4">
    <source>
        <dbReference type="Pfam" id="PF08241"/>
    </source>
</evidence>
<dbReference type="SUPFAM" id="SSF53335">
    <property type="entry name" value="S-adenosyl-L-methionine-dependent methyltransferases"/>
    <property type="match status" value="1"/>
</dbReference>
<dbReference type="EnsemblProtists" id="EOD16778">
    <property type="protein sequence ID" value="EOD16778"/>
    <property type="gene ID" value="EMIHUDRAFT_421802"/>
</dbReference>
<dbReference type="GeneID" id="17262938"/>
<evidence type="ECO:0000313" key="5">
    <source>
        <dbReference type="EnsemblProtists" id="EOD16778"/>
    </source>
</evidence>
<dbReference type="PANTHER" id="PTHR12176">
    <property type="entry name" value="SAM-DEPENDENT METHYLTRANSFERASE SUPERFAMILY PROTEIN"/>
    <property type="match status" value="1"/>
</dbReference>
<evidence type="ECO:0000256" key="3">
    <source>
        <dbReference type="ARBA" id="ARBA00022679"/>
    </source>
</evidence>
<protein>
    <recommendedName>
        <fullName evidence="4">Methyltransferase type 11 domain-containing protein</fullName>
    </recommendedName>
</protein>
<dbReference type="InterPro" id="IPR051419">
    <property type="entry name" value="Lys/N-term_MeTrsfase_sf"/>
</dbReference>
<keyword evidence="2" id="KW-0489">Methyltransferase</keyword>
<feature type="domain" description="Methyltransferase type 11" evidence="4">
    <location>
        <begin position="39"/>
        <end position="147"/>
    </location>
</feature>
<dbReference type="RefSeq" id="XP_005769207.1">
    <property type="nucleotide sequence ID" value="XM_005769150.1"/>
</dbReference>
<dbReference type="GO" id="GO:0008757">
    <property type="term" value="F:S-adenosylmethionine-dependent methyltransferase activity"/>
    <property type="evidence" value="ECO:0007669"/>
    <property type="project" value="InterPro"/>
</dbReference>
<evidence type="ECO:0000256" key="1">
    <source>
        <dbReference type="ARBA" id="ARBA00008361"/>
    </source>
</evidence>
<dbReference type="HOGENOM" id="CLU_1363548_0_0_1"/>
<dbReference type="Gene3D" id="3.40.50.150">
    <property type="entry name" value="Vaccinia Virus protein VP39"/>
    <property type="match status" value="1"/>
</dbReference>
<dbReference type="AlphaFoldDB" id="A0A0D3IZU3"/>
<proteinExistence type="inferred from homology"/>
<dbReference type="CDD" id="cd02440">
    <property type="entry name" value="AdoMet_MTases"/>
    <property type="match status" value="1"/>
</dbReference>
<dbReference type="KEGG" id="ehx:EMIHUDRAFT_421802"/>